<keyword evidence="1" id="KW-0472">Membrane</keyword>
<dbReference type="Proteomes" id="UP000586042">
    <property type="component" value="Unassembled WGS sequence"/>
</dbReference>
<reference evidence="2 3" key="1">
    <citation type="submission" date="2020-06" db="EMBL/GenBank/DDBJ databases">
        <title>Nonomuraea sp. SMC257, a novel actinomycete isolated from soil.</title>
        <authorList>
            <person name="Chanama M."/>
        </authorList>
    </citation>
    <scope>NUCLEOTIDE SEQUENCE [LARGE SCALE GENOMIC DNA]</scope>
    <source>
        <strain evidence="2 3">SMC257</strain>
    </source>
</reference>
<keyword evidence="1" id="KW-1133">Transmembrane helix</keyword>
<feature type="transmembrane region" description="Helical" evidence="1">
    <location>
        <begin position="33"/>
        <end position="51"/>
    </location>
</feature>
<protein>
    <recommendedName>
        <fullName evidence="4">DivIVA domain-containing protein</fullName>
    </recommendedName>
</protein>
<dbReference type="EMBL" id="JABWGN010000015">
    <property type="protein sequence ID" value="NUW36511.1"/>
    <property type="molecule type" value="Genomic_DNA"/>
</dbReference>
<name>A0A7Y6M7D1_9ACTN</name>
<proteinExistence type="predicted"/>
<sequence>MNRTRAARAVLLLLCFIPAAAVAGVIEGLLDLSWWSGLLVVALIPVFRALWRVAYVDSPRSVPPSGDSVLGEEARSRHARDVQNIVAMINGRDLRPRRFSVSANKDEVDEYLRLVVEYLEGRGAPMATEDMMDKHFSWSIREPGYDSADVARLIAQVTREIDRLLSRQSRRGGGAGSRPGP</sequence>
<evidence type="ECO:0000256" key="1">
    <source>
        <dbReference type="SAM" id="Phobius"/>
    </source>
</evidence>
<accession>A0A7Y6M7D1</accession>
<keyword evidence="1" id="KW-0812">Transmembrane</keyword>
<evidence type="ECO:0000313" key="3">
    <source>
        <dbReference type="Proteomes" id="UP000586042"/>
    </source>
</evidence>
<dbReference type="AlphaFoldDB" id="A0A7Y6M7D1"/>
<evidence type="ECO:0000313" key="2">
    <source>
        <dbReference type="EMBL" id="NUW36511.1"/>
    </source>
</evidence>
<gene>
    <name evidence="2" type="ORF">HTZ77_34660</name>
</gene>
<keyword evidence="3" id="KW-1185">Reference proteome</keyword>
<evidence type="ECO:0008006" key="4">
    <source>
        <dbReference type="Google" id="ProtNLM"/>
    </source>
</evidence>
<comment type="caution">
    <text evidence="2">The sequence shown here is derived from an EMBL/GenBank/DDBJ whole genome shotgun (WGS) entry which is preliminary data.</text>
</comment>
<dbReference type="RefSeq" id="WP_175593950.1">
    <property type="nucleotide sequence ID" value="NZ_JABWGN010000015.1"/>
</dbReference>
<organism evidence="2 3">
    <name type="scientific">Nonomuraea montanisoli</name>
    <dbReference type="NCBI Taxonomy" id="2741721"/>
    <lineage>
        <taxon>Bacteria</taxon>
        <taxon>Bacillati</taxon>
        <taxon>Actinomycetota</taxon>
        <taxon>Actinomycetes</taxon>
        <taxon>Streptosporangiales</taxon>
        <taxon>Streptosporangiaceae</taxon>
        <taxon>Nonomuraea</taxon>
    </lineage>
</organism>